<feature type="transmembrane region" description="Helical" evidence="5">
    <location>
        <begin position="148"/>
        <end position="171"/>
    </location>
</feature>
<sequence>MQSATPIQVSEVIDARPVGMVQWSAIGTCILIAVLDGFDTQTIGMLAPAMSRELGIPMASFGPIFSAGLLGMLVGAMILGPLADRFGRKTMVIASTLAFGSMSLLTALAASHDDLLLLRFLTGIGLGGALPNALALASEYSPRRHARVIVATLMCGMPLGAVLGGIVTSLLLPSHGWHAVFIVGGALPIAVALFALVFMPESARFLLVRGKHRARLQALMRRIAPELGADQDLAAPPPQAPGVPVAELFRHGRWKDTVLLWIPYFMNLVVLYFIVSWMPAVLMGAHHPVTVGITAISCFSAGGVLGSLLQGWLMNALGVRRTLVLELALYALLALGLANWPQSEWNVIVASTLMGVVIQGAQAGLNVLATEIYPTAMRATGVGFALGIGRIGSICGPLAGSLMLGWQMDVKHIFLMGITPAVIAGLAIVFNCRAETPCTD</sequence>
<organism evidence="7 8">
    <name type="scientific">Herbaspirillum frisingense</name>
    <dbReference type="NCBI Taxonomy" id="92645"/>
    <lineage>
        <taxon>Bacteria</taxon>
        <taxon>Pseudomonadati</taxon>
        <taxon>Pseudomonadota</taxon>
        <taxon>Betaproteobacteria</taxon>
        <taxon>Burkholderiales</taxon>
        <taxon>Oxalobacteraceae</taxon>
        <taxon>Herbaspirillum</taxon>
    </lineage>
</organism>
<evidence type="ECO:0000256" key="2">
    <source>
        <dbReference type="ARBA" id="ARBA00022692"/>
    </source>
</evidence>
<dbReference type="InterPro" id="IPR011701">
    <property type="entry name" value="MFS"/>
</dbReference>
<dbReference type="PANTHER" id="PTHR23508">
    <property type="entry name" value="CARBOXYLIC ACID TRANSPORTER PROTEIN HOMOLOG"/>
    <property type="match status" value="1"/>
</dbReference>
<keyword evidence="3 5" id="KW-1133">Transmembrane helix</keyword>
<dbReference type="InterPro" id="IPR036259">
    <property type="entry name" value="MFS_trans_sf"/>
</dbReference>
<protein>
    <submittedName>
        <fullName evidence="7">AAHS family 4-hydroxybenzoate transporter-like MFS transporter</fullName>
    </submittedName>
</protein>
<evidence type="ECO:0000313" key="8">
    <source>
        <dbReference type="Proteomes" id="UP001260715"/>
    </source>
</evidence>
<dbReference type="CDD" id="cd17365">
    <property type="entry name" value="MFS_PcaK_like"/>
    <property type="match status" value="1"/>
</dbReference>
<keyword evidence="4 5" id="KW-0472">Membrane</keyword>
<feature type="transmembrane region" description="Helical" evidence="5">
    <location>
        <begin position="177"/>
        <end position="199"/>
    </location>
</feature>
<feature type="transmembrane region" description="Helical" evidence="5">
    <location>
        <begin position="381"/>
        <end position="406"/>
    </location>
</feature>
<dbReference type="InterPro" id="IPR020846">
    <property type="entry name" value="MFS_dom"/>
</dbReference>
<name>A0ABU1PIE8_9BURK</name>
<dbReference type="Proteomes" id="UP001260715">
    <property type="component" value="Unassembled WGS sequence"/>
</dbReference>
<evidence type="ECO:0000256" key="3">
    <source>
        <dbReference type="ARBA" id="ARBA00022989"/>
    </source>
</evidence>
<feature type="transmembrane region" description="Helical" evidence="5">
    <location>
        <begin position="116"/>
        <end position="136"/>
    </location>
</feature>
<feature type="transmembrane region" description="Helical" evidence="5">
    <location>
        <begin position="347"/>
        <end position="369"/>
    </location>
</feature>
<comment type="subcellular location">
    <subcellularLocation>
        <location evidence="1">Membrane</location>
        <topology evidence="1">Multi-pass membrane protein</topology>
    </subcellularLocation>
</comment>
<proteinExistence type="predicted"/>
<gene>
    <name evidence="7" type="ORF">J2W50_003909</name>
</gene>
<feature type="transmembrane region" description="Helical" evidence="5">
    <location>
        <begin position="58"/>
        <end position="79"/>
    </location>
</feature>
<dbReference type="InterPro" id="IPR005829">
    <property type="entry name" value="Sugar_transporter_CS"/>
</dbReference>
<dbReference type="Gene3D" id="1.20.1250.20">
    <property type="entry name" value="MFS general substrate transporter like domains"/>
    <property type="match status" value="1"/>
</dbReference>
<dbReference type="EMBL" id="JAVDSJ010000005">
    <property type="protein sequence ID" value="MDR6585691.1"/>
    <property type="molecule type" value="Genomic_DNA"/>
</dbReference>
<feature type="transmembrane region" description="Helical" evidence="5">
    <location>
        <begin position="20"/>
        <end position="38"/>
    </location>
</feature>
<accession>A0ABU1PIE8</accession>
<feature type="transmembrane region" description="Helical" evidence="5">
    <location>
        <begin position="289"/>
        <end position="311"/>
    </location>
</feature>
<feature type="domain" description="Major facilitator superfamily (MFS) profile" evidence="6">
    <location>
        <begin position="25"/>
        <end position="436"/>
    </location>
</feature>
<keyword evidence="2 5" id="KW-0812">Transmembrane</keyword>
<evidence type="ECO:0000256" key="1">
    <source>
        <dbReference type="ARBA" id="ARBA00004141"/>
    </source>
</evidence>
<feature type="transmembrane region" description="Helical" evidence="5">
    <location>
        <begin position="91"/>
        <end position="110"/>
    </location>
</feature>
<feature type="transmembrane region" description="Helical" evidence="5">
    <location>
        <begin position="323"/>
        <end position="341"/>
    </location>
</feature>
<dbReference type="PROSITE" id="PS50850">
    <property type="entry name" value="MFS"/>
    <property type="match status" value="1"/>
</dbReference>
<feature type="transmembrane region" description="Helical" evidence="5">
    <location>
        <begin position="412"/>
        <end position="432"/>
    </location>
</feature>
<reference evidence="7 8" key="1">
    <citation type="submission" date="2023-07" db="EMBL/GenBank/DDBJ databases">
        <title>Sorghum-associated microbial communities from plants grown in Nebraska, USA.</title>
        <authorList>
            <person name="Schachtman D."/>
        </authorList>
    </citation>
    <scope>NUCLEOTIDE SEQUENCE [LARGE SCALE GENOMIC DNA]</scope>
    <source>
        <strain evidence="7 8">596</strain>
    </source>
</reference>
<evidence type="ECO:0000256" key="5">
    <source>
        <dbReference type="SAM" id="Phobius"/>
    </source>
</evidence>
<keyword evidence="8" id="KW-1185">Reference proteome</keyword>
<dbReference type="PANTHER" id="PTHR23508:SF10">
    <property type="entry name" value="CARBOXYLIC ACID TRANSPORTER PROTEIN HOMOLOG"/>
    <property type="match status" value="1"/>
</dbReference>
<evidence type="ECO:0000256" key="4">
    <source>
        <dbReference type="ARBA" id="ARBA00023136"/>
    </source>
</evidence>
<dbReference type="RefSeq" id="WP_310011615.1">
    <property type="nucleotide sequence ID" value="NZ_JAVDSJ010000005.1"/>
</dbReference>
<feature type="transmembrane region" description="Helical" evidence="5">
    <location>
        <begin position="258"/>
        <end position="277"/>
    </location>
</feature>
<dbReference type="PROSITE" id="PS00216">
    <property type="entry name" value="SUGAR_TRANSPORT_1"/>
    <property type="match status" value="1"/>
</dbReference>
<dbReference type="Pfam" id="PF07690">
    <property type="entry name" value="MFS_1"/>
    <property type="match status" value="1"/>
</dbReference>
<evidence type="ECO:0000313" key="7">
    <source>
        <dbReference type="EMBL" id="MDR6585691.1"/>
    </source>
</evidence>
<comment type="caution">
    <text evidence="7">The sequence shown here is derived from an EMBL/GenBank/DDBJ whole genome shotgun (WGS) entry which is preliminary data.</text>
</comment>
<dbReference type="SUPFAM" id="SSF103473">
    <property type="entry name" value="MFS general substrate transporter"/>
    <property type="match status" value="1"/>
</dbReference>
<evidence type="ECO:0000259" key="6">
    <source>
        <dbReference type="PROSITE" id="PS50850"/>
    </source>
</evidence>